<organism evidence="1 2">
    <name type="scientific">Wenxinia saemankumensis</name>
    <dbReference type="NCBI Taxonomy" id="1447782"/>
    <lineage>
        <taxon>Bacteria</taxon>
        <taxon>Pseudomonadati</taxon>
        <taxon>Pseudomonadota</taxon>
        <taxon>Alphaproteobacteria</taxon>
        <taxon>Rhodobacterales</taxon>
        <taxon>Roseobacteraceae</taxon>
        <taxon>Wenxinia</taxon>
    </lineage>
</organism>
<keyword evidence="2" id="KW-1185">Reference proteome</keyword>
<reference evidence="1 2" key="1">
    <citation type="submission" date="2016-11" db="EMBL/GenBank/DDBJ databases">
        <authorList>
            <person name="Jaros S."/>
            <person name="Januszkiewicz K."/>
            <person name="Wedrychowicz H."/>
        </authorList>
    </citation>
    <scope>NUCLEOTIDE SEQUENCE [LARGE SCALE GENOMIC DNA]</scope>
    <source>
        <strain evidence="1 2">DSM 100565</strain>
    </source>
</reference>
<name>A0A1M6EZV0_9RHOB</name>
<evidence type="ECO:0000313" key="2">
    <source>
        <dbReference type="Proteomes" id="UP000184292"/>
    </source>
</evidence>
<dbReference type="InterPro" id="IPR008767">
    <property type="entry name" value="Phage_SPP1_head-tail_adaptor"/>
</dbReference>
<dbReference type="Proteomes" id="UP000184292">
    <property type="component" value="Unassembled WGS sequence"/>
</dbReference>
<sequence>MAAGHYRDRVTIERQAEEPDEFGNVSGAWSAHLTLWADVLERTGGEKLAGGAIEAGRLATVRLRSSSASRGITAADRLVARGDTWNIRSIANVGRKGDVLELLCEAGVAT</sequence>
<dbReference type="Pfam" id="PF05521">
    <property type="entry name" value="Phage_HCP"/>
    <property type="match status" value="1"/>
</dbReference>
<proteinExistence type="predicted"/>
<dbReference type="RefSeq" id="WP_073330052.1">
    <property type="nucleotide sequence ID" value="NZ_FQYO01000003.1"/>
</dbReference>
<evidence type="ECO:0000313" key="1">
    <source>
        <dbReference type="EMBL" id="SHI90963.1"/>
    </source>
</evidence>
<dbReference type="AlphaFoldDB" id="A0A1M6EZV0"/>
<dbReference type="OrthoDB" id="7998779at2"/>
<dbReference type="InterPro" id="IPR038666">
    <property type="entry name" value="SSP1_head-tail_sf"/>
</dbReference>
<dbReference type="STRING" id="1447782.SAMN05444417_2272"/>
<gene>
    <name evidence="1" type="ORF">SAMN05444417_2272</name>
</gene>
<dbReference type="EMBL" id="FQYO01000003">
    <property type="protein sequence ID" value="SHI90963.1"/>
    <property type="molecule type" value="Genomic_DNA"/>
</dbReference>
<dbReference type="Gene3D" id="2.40.10.270">
    <property type="entry name" value="Bacteriophage SPP1 head-tail adaptor protein"/>
    <property type="match status" value="1"/>
</dbReference>
<protein>
    <submittedName>
        <fullName evidence="1">Head-tail adaptor</fullName>
    </submittedName>
</protein>
<accession>A0A1M6EZV0</accession>